<dbReference type="GO" id="GO:0006355">
    <property type="term" value="P:regulation of DNA-templated transcription"/>
    <property type="evidence" value="ECO:0007669"/>
    <property type="project" value="InterPro"/>
</dbReference>
<keyword evidence="10" id="KW-0805">Transcription regulation</keyword>
<keyword evidence="21" id="KW-1185">Reference proteome</keyword>
<dbReference type="InterPro" id="IPR001202">
    <property type="entry name" value="WW_dom"/>
</dbReference>
<comment type="caution">
    <text evidence="20">The sequence shown here is derived from an EMBL/GenBank/DDBJ whole genome shotgun (WGS) entry which is preliminary data.</text>
</comment>
<evidence type="ECO:0000256" key="1">
    <source>
        <dbReference type="ARBA" id="ARBA00004123"/>
    </source>
</evidence>
<feature type="region of interest" description="Disordered" evidence="15">
    <location>
        <begin position="730"/>
        <end position="753"/>
    </location>
</feature>
<comment type="subcellular location">
    <subcellularLocation>
        <location evidence="2">Chromosome</location>
    </subcellularLocation>
    <subcellularLocation>
        <location evidence="1">Nucleus</location>
    </subcellularLocation>
</comment>
<evidence type="ECO:0000256" key="2">
    <source>
        <dbReference type="ARBA" id="ARBA00004286"/>
    </source>
</evidence>
<evidence type="ECO:0000313" key="21">
    <source>
        <dbReference type="Proteomes" id="UP000189513"/>
    </source>
</evidence>
<dbReference type="PROSITE" id="PS50020">
    <property type="entry name" value="WW_DOMAIN_2"/>
    <property type="match status" value="1"/>
</dbReference>
<keyword evidence="12" id="KW-0539">Nucleus</keyword>
<dbReference type="EMBL" id="MPUK01000003">
    <property type="protein sequence ID" value="ONH67940.1"/>
    <property type="molecule type" value="Genomic_DNA"/>
</dbReference>
<dbReference type="PROSITE" id="PS51568">
    <property type="entry name" value="SAM_MT43_SET2_1"/>
    <property type="match status" value="1"/>
</dbReference>
<dbReference type="GO" id="GO:0005634">
    <property type="term" value="C:nucleus"/>
    <property type="evidence" value="ECO:0007669"/>
    <property type="project" value="UniProtKB-SubCell"/>
</dbReference>
<dbReference type="AlphaFoldDB" id="A0A1V2L865"/>
<dbReference type="InterPro" id="IPR013257">
    <property type="entry name" value="SRI"/>
</dbReference>
<dbReference type="InterPro" id="IPR006560">
    <property type="entry name" value="AWS_dom"/>
</dbReference>
<dbReference type="STRING" id="36022.A0A1V2L865"/>
<dbReference type="PROSITE" id="PS51215">
    <property type="entry name" value="AWS"/>
    <property type="match status" value="1"/>
</dbReference>
<dbReference type="SUPFAM" id="SSF82199">
    <property type="entry name" value="SET domain"/>
    <property type="match status" value="1"/>
</dbReference>
<protein>
    <recommendedName>
        <fullName evidence="4">Histone-lysine N-methyltransferase, H3 lysine-36 specific</fullName>
        <ecNumber evidence="3">2.1.1.359</ecNumber>
    </recommendedName>
    <alternativeName>
        <fullName evidence="13">SET domain-containing protein 2</fullName>
    </alternativeName>
</protein>
<evidence type="ECO:0000313" key="20">
    <source>
        <dbReference type="EMBL" id="ONH67940.1"/>
    </source>
</evidence>
<feature type="domain" description="AWS" evidence="19">
    <location>
        <begin position="85"/>
        <end position="141"/>
    </location>
</feature>
<keyword evidence="7" id="KW-0489">Methyltransferase</keyword>
<evidence type="ECO:0000256" key="4">
    <source>
        <dbReference type="ARBA" id="ARBA00018028"/>
    </source>
</evidence>
<keyword evidence="11" id="KW-0804">Transcription</keyword>
<reference evidence="21" key="1">
    <citation type="journal article" date="2017" name="Genome Announc.">
        <title>Genome sequences of Cyberlindnera fabianii 65, Pichia kudriavzevii 129, and Saccharomyces cerevisiae 131 isolated from fermented masau fruits in Zimbabwe.</title>
        <authorList>
            <person name="van Rijswijck I.M.H."/>
            <person name="Derks M.F.L."/>
            <person name="Abee T."/>
            <person name="de Ridder D."/>
            <person name="Smid E.J."/>
        </authorList>
    </citation>
    <scope>NUCLEOTIDE SEQUENCE [LARGE SCALE GENOMIC DNA]</scope>
    <source>
        <strain evidence="21">65</strain>
    </source>
</reference>
<dbReference type="CDD" id="cd19172">
    <property type="entry name" value="SET_SETD2"/>
    <property type="match status" value="1"/>
</dbReference>
<evidence type="ECO:0000256" key="5">
    <source>
        <dbReference type="ARBA" id="ARBA00022454"/>
    </source>
</evidence>
<keyword evidence="8" id="KW-0808">Transferase</keyword>
<evidence type="ECO:0000256" key="3">
    <source>
        <dbReference type="ARBA" id="ARBA00012178"/>
    </source>
</evidence>
<feature type="compositionally biased region" description="Low complexity" evidence="15">
    <location>
        <begin position="621"/>
        <end position="638"/>
    </location>
</feature>
<evidence type="ECO:0000256" key="12">
    <source>
        <dbReference type="ARBA" id="ARBA00023242"/>
    </source>
</evidence>
<feature type="domain" description="SET" evidence="17">
    <location>
        <begin position="143"/>
        <end position="260"/>
    </location>
</feature>
<keyword evidence="9" id="KW-0949">S-adenosyl-L-methionine</keyword>
<evidence type="ECO:0000256" key="7">
    <source>
        <dbReference type="ARBA" id="ARBA00022603"/>
    </source>
</evidence>
<feature type="region of interest" description="Disordered" evidence="15">
    <location>
        <begin position="1"/>
        <end position="38"/>
    </location>
</feature>
<evidence type="ECO:0000259" key="17">
    <source>
        <dbReference type="PROSITE" id="PS50280"/>
    </source>
</evidence>
<dbReference type="Gene3D" id="2.20.70.10">
    <property type="match status" value="1"/>
</dbReference>
<dbReference type="Gene3D" id="2.170.270.10">
    <property type="entry name" value="SET domain"/>
    <property type="match status" value="1"/>
</dbReference>
<dbReference type="InterPro" id="IPR044437">
    <property type="entry name" value="SETD2/Set2_SET"/>
</dbReference>
<evidence type="ECO:0000256" key="10">
    <source>
        <dbReference type="ARBA" id="ARBA00023015"/>
    </source>
</evidence>
<keyword evidence="5" id="KW-0158">Chromosome</keyword>
<dbReference type="Gene3D" id="1.10.1740.100">
    <property type="entry name" value="Set2, Rpb1 interacting domain"/>
    <property type="match status" value="1"/>
</dbReference>
<dbReference type="InterPro" id="IPR046341">
    <property type="entry name" value="SET_dom_sf"/>
</dbReference>
<dbReference type="SMART" id="SM00456">
    <property type="entry name" value="WW"/>
    <property type="match status" value="1"/>
</dbReference>
<evidence type="ECO:0000256" key="14">
    <source>
        <dbReference type="ARBA" id="ARBA00047545"/>
    </source>
</evidence>
<dbReference type="InterPro" id="IPR003616">
    <property type="entry name" value="Post-SET_dom"/>
</dbReference>
<dbReference type="GO" id="GO:0140955">
    <property type="term" value="F:histone H3K36 trimethyltransferase activity"/>
    <property type="evidence" value="ECO:0007669"/>
    <property type="project" value="UniProtKB-EC"/>
</dbReference>
<dbReference type="PROSITE" id="PS50280">
    <property type="entry name" value="SET"/>
    <property type="match status" value="1"/>
</dbReference>
<dbReference type="SUPFAM" id="SSF51045">
    <property type="entry name" value="WW domain"/>
    <property type="match status" value="1"/>
</dbReference>
<feature type="compositionally biased region" description="Polar residues" evidence="15">
    <location>
        <begin position="21"/>
        <end position="31"/>
    </location>
</feature>
<keyword evidence="6" id="KW-0678">Repressor</keyword>
<name>A0A1V2L865_CYBFA</name>
<dbReference type="Pfam" id="PF17907">
    <property type="entry name" value="AWS"/>
    <property type="match status" value="1"/>
</dbReference>
<accession>A0A1V2L865</accession>
<dbReference type="FunFam" id="2.170.270.10:FF:000033">
    <property type="entry name" value="Histone-lysine N-methyltransferase"/>
    <property type="match status" value="1"/>
</dbReference>
<evidence type="ECO:0000259" key="16">
    <source>
        <dbReference type="PROSITE" id="PS50020"/>
    </source>
</evidence>
<evidence type="ECO:0000259" key="19">
    <source>
        <dbReference type="PROSITE" id="PS51215"/>
    </source>
</evidence>
<dbReference type="GO" id="GO:0032259">
    <property type="term" value="P:methylation"/>
    <property type="evidence" value="ECO:0007669"/>
    <property type="project" value="UniProtKB-KW"/>
</dbReference>
<evidence type="ECO:0000259" key="18">
    <source>
        <dbReference type="PROSITE" id="PS50868"/>
    </source>
</evidence>
<dbReference type="InterPro" id="IPR038190">
    <property type="entry name" value="SRI_sf"/>
</dbReference>
<comment type="catalytic activity">
    <reaction evidence="14">
        <text>L-lysyl(36)-[histone H3] + 3 S-adenosyl-L-methionine = N(6),N(6),N(6)-trimethyl-L-lysyl(36)-[histone H3] + 3 S-adenosyl-L-homocysteine + 3 H(+)</text>
        <dbReference type="Rhea" id="RHEA:60324"/>
        <dbReference type="Rhea" id="RHEA-COMP:9785"/>
        <dbReference type="Rhea" id="RHEA-COMP:15536"/>
        <dbReference type="ChEBI" id="CHEBI:15378"/>
        <dbReference type="ChEBI" id="CHEBI:29969"/>
        <dbReference type="ChEBI" id="CHEBI:57856"/>
        <dbReference type="ChEBI" id="CHEBI:59789"/>
        <dbReference type="ChEBI" id="CHEBI:61961"/>
        <dbReference type="EC" id="2.1.1.359"/>
    </reaction>
</comment>
<gene>
    <name evidence="20" type="ORF">BON22_2002</name>
</gene>
<dbReference type="Proteomes" id="UP000189513">
    <property type="component" value="Unassembled WGS sequence"/>
</dbReference>
<dbReference type="Pfam" id="PF00856">
    <property type="entry name" value="SET"/>
    <property type="match status" value="1"/>
</dbReference>
<evidence type="ECO:0000256" key="13">
    <source>
        <dbReference type="ARBA" id="ARBA00030091"/>
    </source>
</evidence>
<dbReference type="VEuPathDB" id="FungiDB:BON22_2002"/>
<dbReference type="InterPro" id="IPR050777">
    <property type="entry name" value="SET2_Histone-Lys_MeTrsfase"/>
</dbReference>
<evidence type="ECO:0000256" key="6">
    <source>
        <dbReference type="ARBA" id="ARBA00022491"/>
    </source>
</evidence>
<dbReference type="SMART" id="SM00570">
    <property type="entry name" value="AWS"/>
    <property type="match status" value="1"/>
</dbReference>
<dbReference type="InterPro" id="IPR001214">
    <property type="entry name" value="SET_dom"/>
</dbReference>
<sequence length="753" mass="86672">MSDSEDGYSPILRDASEESEPQLTAQEQLASEQRQQRRVEQRNVVPDKLQLYAHLPDATAEAESKFTVLDECTYQYKYIGHSGQRELMTCVCEEERREDGSNAACTDDDCINRGTRIECVNGAPGASCGDDCGNQRFQRHDYANISVFQTDKKGYGVRAEQDLEPDTFVWEYIGEVIDEKTFRKRMVNYDQQGVKHFYFMMLQKGEFIDATEKGSLARFLNHSCNPNCYVEKWVVGEKLKMGIFTKRRIVKGEELTFNYNVDRYGATAQACFCGEPNCIGVIGGKTQTTAVSLLPQLISDALGSSVEQEQVFLKLMKADGEKTEDLTPLYLQQLELRPILGDECPTVAAGLSQVEDPLIASKIIERIEMSSVGISQLIKKYRGFEAFERLIRYSFDRSHINSFDVDDNLVIQMLQIMLRWRVTSSWASEPKVIAFFEDLKKHKDNIELLSLADELKKKWDAVEEYKKIRKSSNQKRSEYANIRKKHEDESNATTTQEGNGTEDIWREESWPFGWFATKDPSGKVYYFNQATGEVQWDVPEIKVTDEEKLEREKTRIKQRKEAELNARKLELELKKQKENAVNSVIEQAKLEYQEALATAKEKEEQELKRLKRKEEQKKRLASSSSASASPAGHRSSSATPSGSQPLSETEFRSRWKKHFAEHVPNMLKKYSDTLGRDTIKECARDIVQILVGKEWKKDSTKKPPREFTPDRHKKLKSFVDLYMEKVVAKYNEKKRRAEERDEGRKKQHTKSSS</sequence>
<dbReference type="GO" id="GO:0005694">
    <property type="term" value="C:chromosome"/>
    <property type="evidence" value="ECO:0007669"/>
    <property type="project" value="UniProtKB-SubCell"/>
</dbReference>
<dbReference type="CDD" id="cd00201">
    <property type="entry name" value="WW"/>
    <property type="match status" value="1"/>
</dbReference>
<evidence type="ECO:0000256" key="15">
    <source>
        <dbReference type="SAM" id="MobiDB-lite"/>
    </source>
</evidence>
<evidence type="ECO:0000256" key="8">
    <source>
        <dbReference type="ARBA" id="ARBA00022679"/>
    </source>
</evidence>
<organism evidence="20 21">
    <name type="scientific">Cyberlindnera fabianii</name>
    <name type="common">Yeast</name>
    <name type="synonym">Hansenula fabianii</name>
    <dbReference type="NCBI Taxonomy" id="36022"/>
    <lineage>
        <taxon>Eukaryota</taxon>
        <taxon>Fungi</taxon>
        <taxon>Dikarya</taxon>
        <taxon>Ascomycota</taxon>
        <taxon>Saccharomycotina</taxon>
        <taxon>Saccharomycetes</taxon>
        <taxon>Phaffomycetales</taxon>
        <taxon>Phaffomycetaceae</taxon>
        <taxon>Cyberlindnera</taxon>
    </lineage>
</organism>
<feature type="region of interest" description="Disordered" evidence="15">
    <location>
        <begin position="610"/>
        <end position="652"/>
    </location>
</feature>
<evidence type="ECO:0000256" key="9">
    <source>
        <dbReference type="ARBA" id="ARBA00022691"/>
    </source>
</evidence>
<dbReference type="InterPro" id="IPR025788">
    <property type="entry name" value="Set2_fungi"/>
</dbReference>
<dbReference type="PANTHER" id="PTHR22884">
    <property type="entry name" value="SET DOMAIN PROTEINS"/>
    <property type="match status" value="1"/>
</dbReference>
<proteinExistence type="predicted"/>
<dbReference type="SMART" id="SM00317">
    <property type="entry name" value="SET"/>
    <property type="match status" value="1"/>
</dbReference>
<dbReference type="EC" id="2.1.1.359" evidence="3"/>
<feature type="domain" description="Post-SET" evidence="18">
    <location>
        <begin position="267"/>
        <end position="283"/>
    </location>
</feature>
<dbReference type="Pfam" id="PF00397">
    <property type="entry name" value="WW"/>
    <property type="match status" value="1"/>
</dbReference>
<feature type="domain" description="WW" evidence="16">
    <location>
        <begin position="508"/>
        <end position="541"/>
    </location>
</feature>
<dbReference type="Pfam" id="PF08236">
    <property type="entry name" value="SRI"/>
    <property type="match status" value="1"/>
</dbReference>
<feature type="compositionally biased region" description="Basic and acidic residues" evidence="15">
    <location>
        <begin position="730"/>
        <end position="744"/>
    </location>
</feature>
<dbReference type="InterPro" id="IPR036020">
    <property type="entry name" value="WW_dom_sf"/>
</dbReference>
<dbReference type="OMA" id="AQSQPCY"/>
<evidence type="ECO:0000256" key="11">
    <source>
        <dbReference type="ARBA" id="ARBA00023163"/>
    </source>
</evidence>
<dbReference type="PROSITE" id="PS50868">
    <property type="entry name" value="POST_SET"/>
    <property type="match status" value="1"/>
</dbReference>